<accession>A0A3S0YLC7</accession>
<dbReference type="Proteomes" id="UP000286912">
    <property type="component" value="Unassembled WGS sequence"/>
</dbReference>
<sequence>MSALDLLNNHLAGLPALDGVQRIFYRWYDEDVAQGAPPFLLLRPDGGGIENELMQQPDVRLAVCFDYPHECDAAINAIKDFLIQNHTAPGVCNFEILASPTGPFLLNNERNISQMTVRVWT</sequence>
<protein>
    <recommendedName>
        <fullName evidence="3">DUF3168 domain-containing protein</fullName>
    </recommendedName>
</protein>
<name>A0A3S0YLC7_9GAMM</name>
<evidence type="ECO:0000313" key="2">
    <source>
        <dbReference type="Proteomes" id="UP000286912"/>
    </source>
</evidence>
<organism evidence="1 2">
    <name type="scientific">Vreelandella populi</name>
    <dbReference type="NCBI Taxonomy" id="2498858"/>
    <lineage>
        <taxon>Bacteria</taxon>
        <taxon>Pseudomonadati</taxon>
        <taxon>Pseudomonadota</taxon>
        <taxon>Gammaproteobacteria</taxon>
        <taxon>Oceanospirillales</taxon>
        <taxon>Halomonadaceae</taxon>
        <taxon>Vreelandella</taxon>
    </lineage>
</organism>
<keyword evidence="2" id="KW-1185">Reference proteome</keyword>
<dbReference type="AlphaFoldDB" id="A0A3S0YLC7"/>
<proteinExistence type="predicted"/>
<evidence type="ECO:0008006" key="3">
    <source>
        <dbReference type="Google" id="ProtNLM"/>
    </source>
</evidence>
<dbReference type="EMBL" id="RZHD01000003">
    <property type="protein sequence ID" value="RUR48794.1"/>
    <property type="molecule type" value="Genomic_DNA"/>
</dbReference>
<dbReference type="RefSeq" id="WP_126981458.1">
    <property type="nucleotide sequence ID" value="NZ_RZHD01000003.1"/>
</dbReference>
<gene>
    <name evidence="1" type="ORF">ELY37_02790</name>
</gene>
<dbReference type="OrthoDB" id="9842073at2"/>
<evidence type="ECO:0000313" key="1">
    <source>
        <dbReference type="EMBL" id="RUR48794.1"/>
    </source>
</evidence>
<reference evidence="1 2" key="1">
    <citation type="submission" date="2018-12" db="EMBL/GenBank/DDBJ databases">
        <title>three novel Halomonas strain isolated from plants.</title>
        <authorList>
            <person name="Sun C."/>
        </authorList>
    </citation>
    <scope>NUCLEOTIDE SEQUENCE [LARGE SCALE GENOMIC DNA]</scope>
    <source>
        <strain evidence="1 2">RC</strain>
    </source>
</reference>
<comment type="caution">
    <text evidence="1">The sequence shown here is derived from an EMBL/GenBank/DDBJ whole genome shotgun (WGS) entry which is preliminary data.</text>
</comment>